<accession>A0A3A6PE63</accession>
<feature type="transmembrane region" description="Helical" evidence="10">
    <location>
        <begin position="207"/>
        <end position="228"/>
    </location>
</feature>
<evidence type="ECO:0000256" key="2">
    <source>
        <dbReference type="ARBA" id="ARBA00012438"/>
    </source>
</evidence>
<dbReference type="GO" id="GO:0000155">
    <property type="term" value="F:phosphorelay sensor kinase activity"/>
    <property type="evidence" value="ECO:0007669"/>
    <property type="project" value="InterPro"/>
</dbReference>
<comment type="catalytic activity">
    <reaction evidence="1">
        <text>ATP + protein L-histidine = ADP + protein N-phospho-L-histidine.</text>
        <dbReference type="EC" id="2.7.13.3"/>
    </reaction>
</comment>
<feature type="transmembrane region" description="Helical" evidence="10">
    <location>
        <begin position="336"/>
        <end position="357"/>
    </location>
</feature>
<dbReference type="Proteomes" id="UP000267798">
    <property type="component" value="Unassembled WGS sequence"/>
</dbReference>
<dbReference type="Pfam" id="PF00512">
    <property type="entry name" value="HisKA"/>
    <property type="match status" value="1"/>
</dbReference>
<gene>
    <name evidence="12" type="ORF">D3P09_17680</name>
</gene>
<dbReference type="EMBL" id="QXQB01000004">
    <property type="protein sequence ID" value="RJX37916.1"/>
    <property type="molecule type" value="Genomic_DNA"/>
</dbReference>
<dbReference type="PRINTS" id="PR00344">
    <property type="entry name" value="BCTRLSENSOR"/>
</dbReference>
<name>A0A3A6PE63_9BACL</name>
<dbReference type="InterPro" id="IPR050736">
    <property type="entry name" value="Sensor_HK_Regulatory"/>
</dbReference>
<keyword evidence="4" id="KW-0808">Transferase</keyword>
<dbReference type="InterPro" id="IPR036890">
    <property type="entry name" value="HATPase_C_sf"/>
</dbReference>
<feature type="domain" description="Histidine kinase" evidence="11">
    <location>
        <begin position="437"/>
        <end position="665"/>
    </location>
</feature>
<keyword evidence="10" id="KW-0812">Transmembrane</keyword>
<evidence type="ECO:0000256" key="3">
    <source>
        <dbReference type="ARBA" id="ARBA00022553"/>
    </source>
</evidence>
<dbReference type="SUPFAM" id="SSF47384">
    <property type="entry name" value="Homodimeric domain of signal transducing histidine kinase"/>
    <property type="match status" value="1"/>
</dbReference>
<dbReference type="OrthoDB" id="9813151at2"/>
<dbReference type="SMART" id="SM00388">
    <property type="entry name" value="HisKA"/>
    <property type="match status" value="1"/>
</dbReference>
<evidence type="ECO:0000313" key="12">
    <source>
        <dbReference type="EMBL" id="RJX37916.1"/>
    </source>
</evidence>
<keyword evidence="5" id="KW-0547">Nucleotide-binding</keyword>
<dbReference type="InterPro" id="IPR003661">
    <property type="entry name" value="HisK_dim/P_dom"/>
</dbReference>
<evidence type="ECO:0000256" key="6">
    <source>
        <dbReference type="ARBA" id="ARBA00022777"/>
    </source>
</evidence>
<sequence length="673" mass="75421">MNHTNVRIRWLTLIALVAAGFVLPFIPVGMASPIQPAAPAKVVWDAYYYGNLPEEQVPVQWHSLASEDYRDNATGFGQDLWLKGELPTGIRPSGELLIYYYMVDDFEIALFAGNKPVFVSDPLLPAGFVTWRIISYELEGDDTTLLVRLSPHQDVEKGFEVWSGPAASLTLKQLQREVPAWAGAAILMVLSLISLIGFWLQRSQLLFIYFSVFFMSLAIDLMILWGGWQYVLPEQSLTAWGTAIHFNWYMGHAIGILITCDIVATSKEAWVHKLGYGVGLYAAVATAVSIILGDRVQLVLYKLFYGYISTAILIVILFVLFRALRRRRDTEIRLFAVGNVAFVIGLVIDRMVGGQLGGAPQAETMMNAMEKLVHVRWTFAGSAVAIGCLSIIMAMRLMRMLQLHSTNRALQEANSELRIANDKLERLDNIRGNMYSEVSHELNTPITSIKGYVQLMLNGTIQAGNSRYLQVILDKTLTMERTVEDMMEMARLENKHMLFEPEMLPINELINQICGKFKFVMLESGIDLQWSLLPFDTTDGRVPAIYADPHRVEQTLVNVLSNARKFSKDGSVVHVELSLEDTDDKPLSSLLIRVIDQGSGIAKEDQPHVFERYYRGKTAKANAISGIGLGLSICREIMAAQKGEIRLEHSSATGSIFQLRFPLCWANDETKDN</sequence>
<reference evidence="12 13" key="1">
    <citation type="submission" date="2018-09" db="EMBL/GenBank/DDBJ databases">
        <title>Paenibacillus aracenensis nov. sp. isolated from a cave in southern Spain.</title>
        <authorList>
            <person name="Jurado V."/>
            <person name="Gutierrez-Patricio S."/>
            <person name="Gonzalez-Pimentel J.L."/>
            <person name="Miller A.Z."/>
            <person name="Laiz L."/>
            <person name="Saiz-Jimenez C."/>
        </authorList>
    </citation>
    <scope>NUCLEOTIDE SEQUENCE [LARGE SCALE GENOMIC DNA]</scope>
    <source>
        <strain evidence="12 13">JCM 19203</strain>
    </source>
</reference>
<keyword evidence="6" id="KW-0418">Kinase</keyword>
<feature type="transmembrane region" description="Helical" evidence="10">
    <location>
        <begin position="248"/>
        <end position="265"/>
    </location>
</feature>
<keyword evidence="13" id="KW-1185">Reference proteome</keyword>
<dbReference type="InterPro" id="IPR005467">
    <property type="entry name" value="His_kinase_dom"/>
</dbReference>
<comment type="caution">
    <text evidence="12">The sequence shown here is derived from an EMBL/GenBank/DDBJ whole genome shotgun (WGS) entry which is preliminary data.</text>
</comment>
<feature type="transmembrane region" description="Helical" evidence="10">
    <location>
        <begin position="377"/>
        <end position="398"/>
    </location>
</feature>
<dbReference type="AlphaFoldDB" id="A0A3A6PE63"/>
<dbReference type="EC" id="2.7.13.3" evidence="2"/>
<dbReference type="InterPro" id="IPR036097">
    <property type="entry name" value="HisK_dim/P_sf"/>
</dbReference>
<evidence type="ECO:0000256" key="7">
    <source>
        <dbReference type="ARBA" id="ARBA00022840"/>
    </source>
</evidence>
<evidence type="ECO:0000256" key="5">
    <source>
        <dbReference type="ARBA" id="ARBA00022741"/>
    </source>
</evidence>
<evidence type="ECO:0000256" key="1">
    <source>
        <dbReference type="ARBA" id="ARBA00000085"/>
    </source>
</evidence>
<evidence type="ECO:0000256" key="8">
    <source>
        <dbReference type="ARBA" id="ARBA00023012"/>
    </source>
</evidence>
<feature type="coiled-coil region" evidence="9">
    <location>
        <begin position="403"/>
        <end position="430"/>
    </location>
</feature>
<proteinExistence type="predicted"/>
<keyword evidence="10" id="KW-1133">Transmembrane helix</keyword>
<evidence type="ECO:0000256" key="9">
    <source>
        <dbReference type="SAM" id="Coils"/>
    </source>
</evidence>
<dbReference type="RefSeq" id="WP_120112684.1">
    <property type="nucleotide sequence ID" value="NZ_QXQB01000004.1"/>
</dbReference>
<dbReference type="Gene3D" id="1.10.287.130">
    <property type="match status" value="1"/>
</dbReference>
<dbReference type="PANTHER" id="PTHR43711:SF1">
    <property type="entry name" value="HISTIDINE KINASE 1"/>
    <property type="match status" value="1"/>
</dbReference>
<dbReference type="Pfam" id="PF02518">
    <property type="entry name" value="HATPase_c"/>
    <property type="match status" value="1"/>
</dbReference>
<dbReference type="InterPro" id="IPR004358">
    <property type="entry name" value="Sig_transdc_His_kin-like_C"/>
</dbReference>
<evidence type="ECO:0000256" key="4">
    <source>
        <dbReference type="ARBA" id="ARBA00022679"/>
    </source>
</evidence>
<dbReference type="InterPro" id="IPR003594">
    <property type="entry name" value="HATPase_dom"/>
</dbReference>
<feature type="transmembrane region" description="Helical" evidence="10">
    <location>
        <begin position="304"/>
        <end position="324"/>
    </location>
</feature>
<dbReference type="GO" id="GO:0005524">
    <property type="term" value="F:ATP binding"/>
    <property type="evidence" value="ECO:0007669"/>
    <property type="project" value="UniProtKB-KW"/>
</dbReference>
<keyword evidence="10" id="KW-0472">Membrane</keyword>
<organism evidence="12 13">
    <name type="scientific">Paenibacillus pinisoli</name>
    <dbReference type="NCBI Taxonomy" id="1276110"/>
    <lineage>
        <taxon>Bacteria</taxon>
        <taxon>Bacillati</taxon>
        <taxon>Bacillota</taxon>
        <taxon>Bacilli</taxon>
        <taxon>Bacillales</taxon>
        <taxon>Paenibacillaceae</taxon>
        <taxon>Paenibacillus</taxon>
    </lineage>
</organism>
<evidence type="ECO:0000313" key="13">
    <source>
        <dbReference type="Proteomes" id="UP000267798"/>
    </source>
</evidence>
<dbReference type="PROSITE" id="PS50109">
    <property type="entry name" value="HIS_KIN"/>
    <property type="match status" value="1"/>
</dbReference>
<dbReference type="SUPFAM" id="SSF55874">
    <property type="entry name" value="ATPase domain of HSP90 chaperone/DNA topoisomerase II/histidine kinase"/>
    <property type="match status" value="1"/>
</dbReference>
<dbReference type="SMART" id="SM00387">
    <property type="entry name" value="HATPase_c"/>
    <property type="match status" value="1"/>
</dbReference>
<evidence type="ECO:0000256" key="10">
    <source>
        <dbReference type="SAM" id="Phobius"/>
    </source>
</evidence>
<keyword evidence="8" id="KW-0902">Two-component regulatory system</keyword>
<dbReference type="PANTHER" id="PTHR43711">
    <property type="entry name" value="TWO-COMPONENT HISTIDINE KINASE"/>
    <property type="match status" value="1"/>
</dbReference>
<evidence type="ECO:0000259" key="11">
    <source>
        <dbReference type="PROSITE" id="PS50109"/>
    </source>
</evidence>
<keyword evidence="7" id="KW-0067">ATP-binding</keyword>
<dbReference type="CDD" id="cd00082">
    <property type="entry name" value="HisKA"/>
    <property type="match status" value="1"/>
</dbReference>
<feature type="transmembrane region" description="Helical" evidence="10">
    <location>
        <begin position="180"/>
        <end position="200"/>
    </location>
</feature>
<keyword evidence="9" id="KW-0175">Coiled coil</keyword>
<protein>
    <recommendedName>
        <fullName evidence="2">histidine kinase</fullName>
        <ecNumber evidence="2">2.7.13.3</ecNumber>
    </recommendedName>
</protein>
<dbReference type="Gene3D" id="3.30.565.10">
    <property type="entry name" value="Histidine kinase-like ATPase, C-terminal domain"/>
    <property type="match status" value="1"/>
</dbReference>
<feature type="transmembrane region" description="Helical" evidence="10">
    <location>
        <begin position="274"/>
        <end position="292"/>
    </location>
</feature>
<keyword evidence="3" id="KW-0597">Phosphoprotein</keyword>